<dbReference type="SUPFAM" id="SSF53474">
    <property type="entry name" value="alpha/beta-Hydrolases"/>
    <property type="match status" value="1"/>
</dbReference>
<dbReference type="GeneID" id="38124103"/>
<comment type="caution">
    <text evidence="2">The sequence shown here is derived from an EMBL/GenBank/DDBJ whole genome shotgun (WGS) entry which is preliminary data.</text>
</comment>
<comment type="similarity">
    <text evidence="1">Belongs to the polyketide transferase af380 family.</text>
</comment>
<dbReference type="ESTHER" id="9euro-a0a397gbs5">
    <property type="family name" value="Thiohydrolase"/>
</dbReference>
<accession>A0A397GBS5</accession>
<dbReference type="OrthoDB" id="2498029at2759"/>
<dbReference type="InterPro" id="IPR029058">
    <property type="entry name" value="AB_hydrolase_fold"/>
</dbReference>
<dbReference type="EMBL" id="NKHU02000251">
    <property type="protein sequence ID" value="RHZ46413.1"/>
    <property type="molecule type" value="Genomic_DNA"/>
</dbReference>
<name>A0A397GBS5_ASPTH</name>
<reference evidence="2" key="1">
    <citation type="submission" date="2018-08" db="EMBL/GenBank/DDBJ databases">
        <title>Draft genome sequence of azole-resistant Aspergillus thermomutatus (Neosartorya pseudofischeri) strain HMR AF 39, isolated from a human nasal aspirate.</title>
        <authorList>
            <person name="Parent-Michaud M."/>
            <person name="Dufresne P.J."/>
            <person name="Fournier E."/>
            <person name="Martineau C."/>
            <person name="Moreira S."/>
            <person name="Perkins V."/>
            <person name="De Repentigny L."/>
            <person name="Dufresne S.F."/>
        </authorList>
    </citation>
    <scope>NUCLEOTIDE SEQUENCE [LARGE SCALE GENOMIC DNA]</scope>
    <source>
        <strain evidence="2">HMR AF 39</strain>
    </source>
</reference>
<dbReference type="Gene3D" id="1.10.10.800">
    <property type="match status" value="1"/>
</dbReference>
<keyword evidence="3" id="KW-1185">Reference proteome</keyword>
<gene>
    <name evidence="2" type="ORF">CDV56_102129</name>
</gene>
<dbReference type="Gene3D" id="3.40.50.1820">
    <property type="entry name" value="alpha/beta hydrolase"/>
    <property type="match status" value="1"/>
</dbReference>
<evidence type="ECO:0000313" key="3">
    <source>
        <dbReference type="Proteomes" id="UP000215305"/>
    </source>
</evidence>
<dbReference type="VEuPathDB" id="FungiDB:CDV56_102129"/>
<organism evidence="2 3">
    <name type="scientific">Aspergillus thermomutatus</name>
    <name type="common">Neosartorya pseudofischeri</name>
    <dbReference type="NCBI Taxonomy" id="41047"/>
    <lineage>
        <taxon>Eukaryota</taxon>
        <taxon>Fungi</taxon>
        <taxon>Dikarya</taxon>
        <taxon>Ascomycota</taxon>
        <taxon>Pezizomycotina</taxon>
        <taxon>Eurotiomycetes</taxon>
        <taxon>Eurotiomycetidae</taxon>
        <taxon>Eurotiales</taxon>
        <taxon>Aspergillaceae</taxon>
        <taxon>Aspergillus</taxon>
        <taxon>Aspergillus subgen. Fumigati</taxon>
    </lineage>
</organism>
<protein>
    <recommendedName>
        <fullName evidence="4">AB hydrolase-1 domain-containing protein</fullName>
    </recommendedName>
</protein>
<dbReference type="PANTHER" id="PTHR47751">
    <property type="entry name" value="SUPERFAMILY HYDROLASE, PUTATIVE (AFU_ORTHOLOGUE AFUA_2G16580)-RELATED"/>
    <property type="match status" value="1"/>
</dbReference>
<sequence>MFKYQEVEFKSLDGLTLRGRLYPAANRGPAIVITSSFNLVKEIAVPEIAEIFQRNGITALIYDHRNYGDSEGLPRNDVDPEKQCEDCSDALSFLASLPIVDSSQIGLWGTSISGLVCLKAAAIDRRFRLVIVVSPFLTETYDSAKVHKFLRRCIRDREAQLKGNEPFRIPLVTETGANPLGFGPDFGVEAFQTLSLLKETIAPNYESEMTIQTWPRVLGFNPLPLLQYLSPTPAMVVIPELDTISPSYRQKELFNALPEPKRLYNAIGKGHIDVVIGDGCADVIMAQMNFFKEVMSGQFNV</sequence>
<proteinExistence type="inferred from homology"/>
<dbReference type="STRING" id="41047.A0A397GBS5"/>
<dbReference type="AlphaFoldDB" id="A0A397GBS5"/>
<dbReference type="InterPro" id="IPR051411">
    <property type="entry name" value="Polyketide_trans_af380"/>
</dbReference>
<evidence type="ECO:0008006" key="4">
    <source>
        <dbReference type="Google" id="ProtNLM"/>
    </source>
</evidence>
<dbReference type="RefSeq" id="XP_026611137.1">
    <property type="nucleotide sequence ID" value="XM_026755748.1"/>
</dbReference>
<dbReference type="Proteomes" id="UP000215305">
    <property type="component" value="Unassembled WGS sequence"/>
</dbReference>
<evidence type="ECO:0000256" key="1">
    <source>
        <dbReference type="ARBA" id="ARBA00029464"/>
    </source>
</evidence>
<evidence type="ECO:0000313" key="2">
    <source>
        <dbReference type="EMBL" id="RHZ46413.1"/>
    </source>
</evidence>
<dbReference type="PANTHER" id="PTHR47751:SF2">
    <property type="entry name" value="DLTD N-TERMINAL DOMAIN PROTEIN (AFU_ORTHOLOGUE AFUA_8G00380)-RELATED"/>
    <property type="match status" value="1"/>
</dbReference>